<proteinExistence type="predicted"/>
<dbReference type="PROSITE" id="PS51192">
    <property type="entry name" value="HELICASE_ATP_BIND_1"/>
    <property type="match status" value="1"/>
</dbReference>
<dbReference type="GO" id="GO:0007131">
    <property type="term" value="P:reciprocal meiotic recombination"/>
    <property type="evidence" value="ECO:0007669"/>
    <property type="project" value="TreeGrafter"/>
</dbReference>
<dbReference type="GO" id="GO:0015616">
    <property type="term" value="F:DNA translocase activity"/>
    <property type="evidence" value="ECO:0007669"/>
    <property type="project" value="TreeGrafter"/>
</dbReference>
<dbReference type="InterPro" id="IPR000330">
    <property type="entry name" value="SNF2_N"/>
</dbReference>
<evidence type="ECO:0000313" key="2">
    <source>
        <dbReference type="EMBL" id="QQP58194.1"/>
    </source>
</evidence>
<sequence>WSKNKKWEEDALLLVKPSSRLAILKSLDGSTELSRGSGMKMAELSNIEVGVTEIQILEEILDSKASEPKPAVSGTNKIMNRRIQRVGKPLVRPIHDEVPLFVMPRPPPEVILSEGAIQDVSVDPRLAKVLRSHQKEGVLFMYKCLMGYRTPGYHGVILADEMGLGKTLQTISLVYTLLKQSPISGESSTVQRCLILAPSSLLGNWKEEFNKWLGPERLRVFVGESSSLKITEYIKYPNEPVVILSYEMFVRCFDELSRLKFQLLIADEGHRLKNSSIKASTLIQTMEGTTKRILLTGTPVQNDLKEFYALISLVNPSILGSSVDFVRNFETPIVRSKQPNSSEEEIQEGNYRMEELSKVTEKFILRRTQDVISSFLPSKTDNVLFCAPSPLQRELYEKALDD</sequence>
<dbReference type="Proteomes" id="UP000595437">
    <property type="component" value="Chromosome 2"/>
</dbReference>
<dbReference type="Gene3D" id="3.40.50.300">
    <property type="entry name" value="P-loop containing nucleotide triphosphate hydrolases"/>
    <property type="match status" value="1"/>
</dbReference>
<dbReference type="PANTHER" id="PTHR45629:SF7">
    <property type="entry name" value="DNA EXCISION REPAIR PROTEIN ERCC-6-RELATED"/>
    <property type="match status" value="1"/>
</dbReference>
<dbReference type="GO" id="GO:0000724">
    <property type="term" value="P:double-strand break repair via homologous recombination"/>
    <property type="evidence" value="ECO:0007669"/>
    <property type="project" value="TreeGrafter"/>
</dbReference>
<dbReference type="InterPro" id="IPR050496">
    <property type="entry name" value="SNF2_RAD54_helicase_repair"/>
</dbReference>
<dbReference type="GO" id="GO:0005524">
    <property type="term" value="F:ATP binding"/>
    <property type="evidence" value="ECO:0007669"/>
    <property type="project" value="InterPro"/>
</dbReference>
<keyword evidence="3" id="KW-1185">Reference proteome</keyword>
<reference evidence="3" key="1">
    <citation type="submission" date="2021-01" db="EMBL/GenBank/DDBJ databases">
        <title>Caligus Genome Assembly.</title>
        <authorList>
            <person name="Gallardo-Escarate C."/>
        </authorList>
    </citation>
    <scope>NUCLEOTIDE SEQUENCE [LARGE SCALE GENOMIC DNA]</scope>
</reference>
<gene>
    <name evidence="2" type="ORF">FKW44_003428</name>
</gene>
<dbReference type="Pfam" id="PF00176">
    <property type="entry name" value="SNF2-rel_dom"/>
    <property type="match status" value="1"/>
</dbReference>
<dbReference type="PANTHER" id="PTHR45629">
    <property type="entry name" value="SNF2/RAD54 FAMILY MEMBER"/>
    <property type="match status" value="1"/>
</dbReference>
<evidence type="ECO:0000259" key="1">
    <source>
        <dbReference type="PROSITE" id="PS51192"/>
    </source>
</evidence>
<organism evidence="2 3">
    <name type="scientific">Caligus rogercresseyi</name>
    <name type="common">Sea louse</name>
    <dbReference type="NCBI Taxonomy" id="217165"/>
    <lineage>
        <taxon>Eukaryota</taxon>
        <taxon>Metazoa</taxon>
        <taxon>Ecdysozoa</taxon>
        <taxon>Arthropoda</taxon>
        <taxon>Crustacea</taxon>
        <taxon>Multicrustacea</taxon>
        <taxon>Hexanauplia</taxon>
        <taxon>Copepoda</taxon>
        <taxon>Siphonostomatoida</taxon>
        <taxon>Caligidae</taxon>
        <taxon>Caligus</taxon>
    </lineage>
</organism>
<feature type="non-terminal residue" evidence="2">
    <location>
        <position position="1"/>
    </location>
</feature>
<dbReference type="CDD" id="cd18004">
    <property type="entry name" value="DEXHc_RAD54"/>
    <property type="match status" value="1"/>
</dbReference>
<evidence type="ECO:0000313" key="3">
    <source>
        <dbReference type="Proteomes" id="UP000595437"/>
    </source>
</evidence>
<name>A0A7T8KLM8_CALRO</name>
<dbReference type="OrthoDB" id="413460at2759"/>
<accession>A0A7T8KLM8</accession>
<feature type="domain" description="Helicase ATP-binding" evidence="1">
    <location>
        <begin position="147"/>
        <end position="317"/>
    </location>
</feature>
<dbReference type="InterPro" id="IPR014001">
    <property type="entry name" value="Helicase_ATP-bd"/>
</dbReference>
<dbReference type="InterPro" id="IPR027417">
    <property type="entry name" value="P-loop_NTPase"/>
</dbReference>
<dbReference type="Gene3D" id="1.20.120.850">
    <property type="entry name" value="SWI2/SNF2 ATPases, N-terminal domain"/>
    <property type="match status" value="1"/>
</dbReference>
<dbReference type="EMBL" id="CP045891">
    <property type="protein sequence ID" value="QQP58194.1"/>
    <property type="molecule type" value="Genomic_DNA"/>
</dbReference>
<protein>
    <submittedName>
        <fullName evidence="2">DNA repair and recombination protein RAD54Blike</fullName>
    </submittedName>
</protein>
<dbReference type="SMART" id="SM00487">
    <property type="entry name" value="DEXDc"/>
    <property type="match status" value="1"/>
</dbReference>
<dbReference type="FunFam" id="3.40.50.10810:FF:000020">
    <property type="entry name" value="DNA repair and recombination protein RAD54B"/>
    <property type="match status" value="1"/>
</dbReference>
<dbReference type="Gene3D" id="3.40.50.10810">
    <property type="entry name" value="Tandem AAA-ATPase domain"/>
    <property type="match status" value="1"/>
</dbReference>
<dbReference type="InterPro" id="IPR038718">
    <property type="entry name" value="SNF2-like_sf"/>
</dbReference>
<dbReference type="SUPFAM" id="SSF52540">
    <property type="entry name" value="P-loop containing nucleoside triphosphate hydrolases"/>
    <property type="match status" value="1"/>
</dbReference>
<feature type="non-terminal residue" evidence="2">
    <location>
        <position position="402"/>
    </location>
</feature>
<dbReference type="GO" id="GO:0005634">
    <property type="term" value="C:nucleus"/>
    <property type="evidence" value="ECO:0007669"/>
    <property type="project" value="TreeGrafter"/>
</dbReference>
<dbReference type="AlphaFoldDB" id="A0A7T8KLM8"/>